<dbReference type="OrthoDB" id="4161332at2759"/>
<evidence type="ECO:0000256" key="2">
    <source>
        <dbReference type="ARBA" id="ARBA00022833"/>
    </source>
</evidence>
<dbReference type="GO" id="GO:0006351">
    <property type="term" value="P:DNA-templated transcription"/>
    <property type="evidence" value="ECO:0007669"/>
    <property type="project" value="InterPro"/>
</dbReference>
<dbReference type="RefSeq" id="XP_033386451.1">
    <property type="nucleotide sequence ID" value="XM_033533764.1"/>
</dbReference>
<evidence type="ECO:0000256" key="3">
    <source>
        <dbReference type="ARBA" id="ARBA00023015"/>
    </source>
</evidence>
<evidence type="ECO:0000256" key="5">
    <source>
        <dbReference type="ARBA" id="ARBA00023163"/>
    </source>
</evidence>
<keyword evidence="2" id="KW-0862">Zinc</keyword>
<proteinExistence type="predicted"/>
<keyword evidence="6" id="KW-0539">Nucleus</keyword>
<keyword evidence="5" id="KW-0804">Transcription</keyword>
<dbReference type="SMART" id="SM00906">
    <property type="entry name" value="Fungal_trans"/>
    <property type="match status" value="1"/>
</dbReference>
<accession>A0A6A5XY77</accession>
<keyword evidence="4" id="KW-0238">DNA-binding</keyword>
<evidence type="ECO:0000256" key="1">
    <source>
        <dbReference type="ARBA" id="ARBA00022723"/>
    </source>
</evidence>
<dbReference type="AlphaFoldDB" id="A0A6A5XY77"/>
<name>A0A6A5XY77_9PLEO</name>
<keyword evidence="1" id="KW-0479">Metal-binding</keyword>
<dbReference type="Pfam" id="PF04082">
    <property type="entry name" value="Fungal_trans"/>
    <property type="match status" value="1"/>
</dbReference>
<evidence type="ECO:0000259" key="8">
    <source>
        <dbReference type="PROSITE" id="PS50048"/>
    </source>
</evidence>
<protein>
    <recommendedName>
        <fullName evidence="8">Zn(2)-C6 fungal-type domain-containing protein</fullName>
    </recommendedName>
</protein>
<reference evidence="9" key="1">
    <citation type="journal article" date="2020" name="Stud. Mycol.">
        <title>101 Dothideomycetes genomes: a test case for predicting lifestyles and emergence of pathogens.</title>
        <authorList>
            <person name="Haridas S."/>
            <person name="Albert R."/>
            <person name="Binder M."/>
            <person name="Bloem J."/>
            <person name="Labutti K."/>
            <person name="Salamov A."/>
            <person name="Andreopoulos B."/>
            <person name="Baker S."/>
            <person name="Barry K."/>
            <person name="Bills G."/>
            <person name="Bluhm B."/>
            <person name="Cannon C."/>
            <person name="Castanera R."/>
            <person name="Culley D."/>
            <person name="Daum C."/>
            <person name="Ezra D."/>
            <person name="Gonzalez J."/>
            <person name="Henrissat B."/>
            <person name="Kuo A."/>
            <person name="Liang C."/>
            <person name="Lipzen A."/>
            <person name="Lutzoni F."/>
            <person name="Magnuson J."/>
            <person name="Mondo S."/>
            <person name="Nolan M."/>
            <person name="Ohm R."/>
            <person name="Pangilinan J."/>
            <person name="Park H.-J."/>
            <person name="Ramirez L."/>
            <person name="Alfaro M."/>
            <person name="Sun H."/>
            <person name="Tritt A."/>
            <person name="Yoshinaga Y."/>
            <person name="Zwiers L.-H."/>
            <person name="Turgeon B."/>
            <person name="Goodwin S."/>
            <person name="Spatafora J."/>
            <person name="Crous P."/>
            <person name="Grigoriev I."/>
        </authorList>
    </citation>
    <scope>NUCLEOTIDE SEQUENCE</scope>
    <source>
        <strain evidence="9">CBS 175.79</strain>
    </source>
</reference>
<dbReference type="SUPFAM" id="SSF57701">
    <property type="entry name" value="Zn2/Cys6 DNA-binding domain"/>
    <property type="match status" value="1"/>
</dbReference>
<keyword evidence="10" id="KW-1185">Reference proteome</keyword>
<keyword evidence="3" id="KW-0805">Transcription regulation</keyword>
<dbReference type="InterPro" id="IPR052073">
    <property type="entry name" value="Amide_Lactam_Regulators"/>
</dbReference>
<dbReference type="GO" id="GO:0008270">
    <property type="term" value="F:zinc ion binding"/>
    <property type="evidence" value="ECO:0007669"/>
    <property type="project" value="InterPro"/>
</dbReference>
<dbReference type="InterPro" id="IPR007219">
    <property type="entry name" value="XnlR_reg_dom"/>
</dbReference>
<dbReference type="CDD" id="cd12148">
    <property type="entry name" value="fungal_TF_MHR"/>
    <property type="match status" value="1"/>
</dbReference>
<dbReference type="GO" id="GO:0003677">
    <property type="term" value="F:DNA binding"/>
    <property type="evidence" value="ECO:0007669"/>
    <property type="project" value="UniProtKB-KW"/>
</dbReference>
<dbReference type="Pfam" id="PF00172">
    <property type="entry name" value="Zn_clus"/>
    <property type="match status" value="1"/>
</dbReference>
<evidence type="ECO:0000313" key="9">
    <source>
        <dbReference type="EMBL" id="KAF2018112.1"/>
    </source>
</evidence>
<evidence type="ECO:0000256" key="7">
    <source>
        <dbReference type="SAM" id="MobiDB-lite"/>
    </source>
</evidence>
<dbReference type="GO" id="GO:0000981">
    <property type="term" value="F:DNA-binding transcription factor activity, RNA polymerase II-specific"/>
    <property type="evidence" value="ECO:0007669"/>
    <property type="project" value="InterPro"/>
</dbReference>
<dbReference type="Proteomes" id="UP000799778">
    <property type="component" value="Unassembled WGS sequence"/>
</dbReference>
<dbReference type="Gene3D" id="4.10.240.10">
    <property type="entry name" value="Zn(2)-C6 fungal-type DNA-binding domain"/>
    <property type="match status" value="1"/>
</dbReference>
<dbReference type="InterPro" id="IPR001138">
    <property type="entry name" value="Zn2Cys6_DnaBD"/>
</dbReference>
<gene>
    <name evidence="9" type="ORF">BU24DRAFT_491146</name>
</gene>
<feature type="domain" description="Zn(2)-C6 fungal-type" evidence="8">
    <location>
        <begin position="17"/>
        <end position="48"/>
    </location>
</feature>
<dbReference type="PANTHER" id="PTHR47171">
    <property type="entry name" value="FARA-RELATED"/>
    <property type="match status" value="1"/>
</dbReference>
<dbReference type="PANTHER" id="PTHR47171:SF1">
    <property type="entry name" value="ZN(II)2CYS6 TRANSCRIPTION FACTOR (EUROFUNG)"/>
    <property type="match status" value="1"/>
</dbReference>
<evidence type="ECO:0000313" key="10">
    <source>
        <dbReference type="Proteomes" id="UP000799778"/>
    </source>
</evidence>
<dbReference type="GeneID" id="54291161"/>
<dbReference type="InterPro" id="IPR036864">
    <property type="entry name" value="Zn2-C6_fun-type_DNA-bd_sf"/>
</dbReference>
<dbReference type="SMART" id="SM00066">
    <property type="entry name" value="GAL4"/>
    <property type="match status" value="1"/>
</dbReference>
<evidence type="ECO:0000256" key="4">
    <source>
        <dbReference type="ARBA" id="ARBA00023125"/>
    </source>
</evidence>
<feature type="region of interest" description="Disordered" evidence="7">
    <location>
        <begin position="57"/>
        <end position="103"/>
    </location>
</feature>
<sequence>MSATTTQANSVRRAKIACKACNARRVKCDIADGQPCWHCRTRSIPCELIESRRGKYVRKGKRSNPRAPLDANVRPTDANKSRARISSPSSEVPGEELSSFDTASNLQGQESDISYVIELIYRPNDQSVEAKDVHYSIPASFAAPRPPKSETWQSNTINVPTALVMPPKDLCDQLVRTFFQLIHPAYPVFDREQFLELYLEDRASPLVLHTICLLGFTIGNDDLVVSAGFADRDSAREFHYLRAKALYDVGYDEDRLNVVACLLLMGFWWNKSDDHKDTCYWVGCATVLAQNLGLHRASRNGVSRRQQSLRRRVWWSIYVRDRHTAAAFGRPCRIQDIDCDVQPLTELDFTFDSAFDTDLIPAQETYHIDYTLEMARLARILGDILVAEFSPGHSSIAEDGTSILAGRLSRWKSQIPRSLCLNDPDGTVGASFWAMMLDIAYQNYHVLLYRPKKSNASALDKSYRDLMVRKAADSITRMAEDMLAFRVIHYGQIHLVPALFGALATHTFAICHEDHTRRRLAENKSRQCLLALGELAKSWPVSIWIAKAFIKLMKRLTEDASGGSLIKISSRVVKTRHSRLPEEPEQVLLREHAPIAIADQWVSSGIYTENEPDPAVCEVGGRILPNPDTLAVANLQESPLGDTLDIDMFLQDSLEPMLSDPFDGAHDAWV</sequence>
<dbReference type="PROSITE" id="PS50048">
    <property type="entry name" value="ZN2_CY6_FUNGAL_2"/>
    <property type="match status" value="1"/>
</dbReference>
<evidence type="ECO:0000256" key="6">
    <source>
        <dbReference type="ARBA" id="ARBA00023242"/>
    </source>
</evidence>
<dbReference type="EMBL" id="ML978068">
    <property type="protein sequence ID" value="KAF2018112.1"/>
    <property type="molecule type" value="Genomic_DNA"/>
</dbReference>
<organism evidence="9 10">
    <name type="scientific">Aaosphaeria arxii CBS 175.79</name>
    <dbReference type="NCBI Taxonomy" id="1450172"/>
    <lineage>
        <taxon>Eukaryota</taxon>
        <taxon>Fungi</taxon>
        <taxon>Dikarya</taxon>
        <taxon>Ascomycota</taxon>
        <taxon>Pezizomycotina</taxon>
        <taxon>Dothideomycetes</taxon>
        <taxon>Pleosporomycetidae</taxon>
        <taxon>Pleosporales</taxon>
        <taxon>Pleosporales incertae sedis</taxon>
        <taxon>Aaosphaeria</taxon>
    </lineage>
</organism>